<proteinExistence type="inferred from homology"/>
<dbReference type="InterPro" id="IPR050808">
    <property type="entry name" value="Phage_Integrase"/>
</dbReference>
<dbReference type="GO" id="GO:0015074">
    <property type="term" value="P:DNA integration"/>
    <property type="evidence" value="ECO:0007669"/>
    <property type="project" value="UniProtKB-KW"/>
</dbReference>
<dbReference type="Pfam" id="PF22022">
    <property type="entry name" value="Phage_int_M"/>
    <property type="match status" value="1"/>
</dbReference>
<dbReference type="InterPro" id="IPR011010">
    <property type="entry name" value="DNA_brk_join_enz"/>
</dbReference>
<comment type="similarity">
    <text evidence="1">Belongs to the 'phage' integrase family.</text>
</comment>
<dbReference type="Gene3D" id="1.10.443.10">
    <property type="entry name" value="Intergrase catalytic core"/>
    <property type="match status" value="1"/>
</dbReference>
<name>A0A1Q8CS08_9PSEU</name>
<evidence type="ECO:0000313" key="6">
    <source>
        <dbReference type="EMBL" id="OLF17136.1"/>
    </source>
</evidence>
<dbReference type="InterPro" id="IPR013762">
    <property type="entry name" value="Integrase-like_cat_sf"/>
</dbReference>
<keyword evidence="7" id="KW-1185">Reference proteome</keyword>
<accession>A0A1Q8CS08</accession>
<evidence type="ECO:0000256" key="4">
    <source>
        <dbReference type="ARBA" id="ARBA00023172"/>
    </source>
</evidence>
<evidence type="ECO:0000256" key="1">
    <source>
        <dbReference type="ARBA" id="ARBA00008857"/>
    </source>
</evidence>
<dbReference type="EMBL" id="MSIE01000021">
    <property type="protein sequence ID" value="OLF17136.1"/>
    <property type="molecule type" value="Genomic_DNA"/>
</dbReference>
<keyword evidence="4" id="KW-0233">DNA recombination</keyword>
<dbReference type="Pfam" id="PF00589">
    <property type="entry name" value="Phage_integrase"/>
    <property type="match status" value="1"/>
</dbReference>
<sequence>MGRPPLPLGTWGRIRRYQMGPRLWRASANYRDYDGTTRRIERHRETGAKAERALVEYLKTRARVSSSREITADTRISEVCRIWFDELKQQKKATSTVNTYEDVLRLHVLPSVGSLRVREVTVGVADRFLATVRDKTGPSAAKHAKTVLSQVMALAARHDAIDHNPVRNVSPITVEKKAARALTLDEVRRLRAGLLADERAVARDIPAIVDFMLGTGLRIGEALAVTWEAVDLGAATVEVRGTLTYERGKGWVIQPRPKTEAGWRTLHLPPWLVTLLRARERDGNPWNVVFPSPLGKLRDRSNTNVDLREALDPLRFDWVTSHNFRKTAATLLNDGGLTVREIADQLGHKRVSVTQDTYFGRAQPSPEVAKLLGVIDHES</sequence>
<dbReference type="PROSITE" id="PS51898">
    <property type="entry name" value="TYR_RECOMBINASE"/>
    <property type="match status" value="1"/>
</dbReference>
<dbReference type="AlphaFoldDB" id="A0A1Q8CS08"/>
<organism evidence="6 7">
    <name type="scientific">Actinophytocola xanthii</name>
    <dbReference type="NCBI Taxonomy" id="1912961"/>
    <lineage>
        <taxon>Bacteria</taxon>
        <taxon>Bacillati</taxon>
        <taxon>Actinomycetota</taxon>
        <taxon>Actinomycetes</taxon>
        <taxon>Pseudonocardiales</taxon>
        <taxon>Pseudonocardiaceae</taxon>
    </lineage>
</organism>
<keyword evidence="3" id="KW-0238">DNA-binding</keyword>
<dbReference type="Proteomes" id="UP000185596">
    <property type="component" value="Unassembled WGS sequence"/>
</dbReference>
<dbReference type="InterPro" id="IPR010998">
    <property type="entry name" value="Integrase_recombinase_N"/>
</dbReference>
<keyword evidence="2" id="KW-0229">DNA integration</keyword>
<feature type="domain" description="Tyr recombinase" evidence="5">
    <location>
        <begin position="177"/>
        <end position="373"/>
    </location>
</feature>
<reference evidence="6" key="1">
    <citation type="submission" date="2016-12" db="EMBL/GenBank/DDBJ databases">
        <title>The draft genome sequence of Actinophytocola sp. 11-183.</title>
        <authorList>
            <person name="Wang W."/>
            <person name="Yuan L."/>
        </authorList>
    </citation>
    <scope>NUCLEOTIDE SEQUENCE [LARGE SCALE GENOMIC DNA]</scope>
    <source>
        <strain evidence="6">11-183</strain>
    </source>
</reference>
<dbReference type="Gene3D" id="1.10.150.130">
    <property type="match status" value="1"/>
</dbReference>
<evidence type="ECO:0000259" key="5">
    <source>
        <dbReference type="PROSITE" id="PS51898"/>
    </source>
</evidence>
<evidence type="ECO:0000313" key="7">
    <source>
        <dbReference type="Proteomes" id="UP000185596"/>
    </source>
</evidence>
<dbReference type="GO" id="GO:0003677">
    <property type="term" value="F:DNA binding"/>
    <property type="evidence" value="ECO:0007669"/>
    <property type="project" value="UniProtKB-KW"/>
</dbReference>
<dbReference type="SUPFAM" id="SSF56349">
    <property type="entry name" value="DNA breaking-rejoining enzymes"/>
    <property type="match status" value="1"/>
</dbReference>
<dbReference type="CDD" id="cd01189">
    <property type="entry name" value="INT_ICEBs1_C_like"/>
    <property type="match status" value="1"/>
</dbReference>
<evidence type="ECO:0000256" key="3">
    <source>
        <dbReference type="ARBA" id="ARBA00023125"/>
    </source>
</evidence>
<dbReference type="PANTHER" id="PTHR30629">
    <property type="entry name" value="PROPHAGE INTEGRASE"/>
    <property type="match status" value="1"/>
</dbReference>
<dbReference type="InterPro" id="IPR002104">
    <property type="entry name" value="Integrase_catalytic"/>
</dbReference>
<evidence type="ECO:0000256" key="2">
    <source>
        <dbReference type="ARBA" id="ARBA00022908"/>
    </source>
</evidence>
<protein>
    <recommendedName>
        <fullName evidence="5">Tyr recombinase domain-containing protein</fullName>
    </recommendedName>
</protein>
<dbReference type="GO" id="GO:0006310">
    <property type="term" value="P:DNA recombination"/>
    <property type="evidence" value="ECO:0007669"/>
    <property type="project" value="UniProtKB-KW"/>
</dbReference>
<dbReference type="STRING" id="1912961.BU204_13500"/>
<dbReference type="PANTHER" id="PTHR30629:SF2">
    <property type="entry name" value="PROPHAGE INTEGRASE INTS-RELATED"/>
    <property type="match status" value="1"/>
</dbReference>
<dbReference type="InterPro" id="IPR053876">
    <property type="entry name" value="Phage_int_M"/>
</dbReference>
<gene>
    <name evidence="6" type="ORF">BU204_13500</name>
</gene>
<comment type="caution">
    <text evidence="6">The sequence shown here is derived from an EMBL/GenBank/DDBJ whole genome shotgun (WGS) entry which is preliminary data.</text>
</comment>